<dbReference type="AlphaFoldDB" id="A0A3D8GPN2"/>
<evidence type="ECO:0000313" key="1">
    <source>
        <dbReference type="EMBL" id="RDU36455.1"/>
    </source>
</evidence>
<gene>
    <name evidence="1" type="ORF">DRW41_13055</name>
</gene>
<evidence type="ECO:0000313" key="2">
    <source>
        <dbReference type="Proteomes" id="UP000257144"/>
    </source>
</evidence>
<dbReference type="EMBL" id="QNQT01000005">
    <property type="protein sequence ID" value="RDU36455.1"/>
    <property type="molecule type" value="Genomic_DNA"/>
</dbReference>
<dbReference type="OrthoDB" id="529831at2"/>
<reference evidence="1 2" key="1">
    <citation type="submission" date="2018-07" db="EMBL/GenBank/DDBJ databases">
        <title>Bacillus sp. YLB-04 draft genome sequence.</title>
        <authorList>
            <person name="Yu L."/>
            <person name="Tang X."/>
        </authorList>
    </citation>
    <scope>NUCLEOTIDE SEQUENCE [LARGE SCALE GENOMIC DNA]</scope>
    <source>
        <strain evidence="1 2">YLB-04</strain>
    </source>
</reference>
<name>A0A3D8GPN2_9BACI</name>
<comment type="caution">
    <text evidence="1">The sequence shown here is derived from an EMBL/GenBank/DDBJ whole genome shotgun (WGS) entry which is preliminary data.</text>
</comment>
<protein>
    <submittedName>
        <fullName evidence="1">Uncharacterized protein</fullName>
    </submittedName>
</protein>
<sequence length="281" mass="31808">MDNRKIVALVFLALILFQQSELPSFAMKQQAKMAPWEKADAIFPRYSTFTVVDVETGKRFRVQRRAGSRHADVQPLTKKDTAIMKKIYNGEWSWKRRAIYAVNGKQKIAASMNGMPHGAGALENNFPGHFCIHFYKSTTHKRKQMDLSHMLMVYKAAGKLEGLLADADPYDTVSYYVAGIKEQDNRILALLSTEKMNLRDILEKVEGVKMTGHELHPPKEGGEGLIAVVPVEIEWHLRGKGRQIAKAEIICLRASPFSPWKIDPMQFVKDNGLLDEEEALP</sequence>
<proteinExistence type="predicted"/>
<organism evidence="1 2">
    <name type="scientific">Neobacillus piezotolerans</name>
    <dbReference type="NCBI Taxonomy" id="2259171"/>
    <lineage>
        <taxon>Bacteria</taxon>
        <taxon>Bacillati</taxon>
        <taxon>Bacillota</taxon>
        <taxon>Bacilli</taxon>
        <taxon>Bacillales</taxon>
        <taxon>Bacillaceae</taxon>
        <taxon>Neobacillus</taxon>
    </lineage>
</organism>
<keyword evidence="2" id="KW-1185">Reference proteome</keyword>
<accession>A0A3D8GPN2</accession>
<dbReference type="Proteomes" id="UP000257144">
    <property type="component" value="Unassembled WGS sequence"/>
</dbReference>